<name>A0ABD0BFP3_CORUL</name>
<dbReference type="PANTHER" id="PTHR30282:SF0">
    <property type="entry name" value="P-AMINOBENZOYL-GLUTAMATE TRANSPORT PROTEIN"/>
    <property type="match status" value="1"/>
</dbReference>
<sequence>MSTTSEQKLENRHDAPPKPKGFLGFVERVGNLLPDPFWLFVILAGLVAISSWVGSKAGMSAINPQDNSPVTVTNLLTKEGISTMLTEAVNNFVSFPPLGVILTVMLGVAVAEHSGFISALIRAMVAKVGPRTLTFVVALAGVTGSIASDAVYVILIPLGAMSFRALGRSPIVGAMVAFAASSAGFNASLILNITDVLLGGISTSAAQLVDPEYHVSPLANYFFVVASSIVLALIITLVTELFIKKKARELVDHDRIDHSELTFSKNADGSPGAQSHKDKTDDDLAEEIKLHPGEARALAFTGGAFVLMLAAYFALLFIPASPLYSEEGALASPLIKAIAVPIAMMFLGLGIVYGVAAKTITRLGDIPEFMGRGLKTLIPMIVLFFMVAQFLAWFQWSNLGMWTAIKGAELLQQWDLPVYVLFGALVAMVALLNLAITSGSAQWALMAPVIVPMMMYIGVSPEVSQMLFRIGDSPTNIITPMSPYFALALTFLQRYYKPAGVGTLMSLALPYSISMLVGWFLFFVLWYFLGIPIGPGTPIHYG</sequence>
<evidence type="ECO:0000256" key="1">
    <source>
        <dbReference type="SAM" id="MobiDB-lite"/>
    </source>
</evidence>
<feature type="transmembrane region" description="Helical" evidence="2">
    <location>
        <begin position="98"/>
        <end position="121"/>
    </location>
</feature>
<dbReference type="PANTHER" id="PTHR30282">
    <property type="entry name" value="P-AMINOBENZOYL GLUTAMATE TRANSPORTER"/>
    <property type="match status" value="1"/>
</dbReference>
<dbReference type="RefSeq" id="WP_013911006.1">
    <property type="nucleotide sequence ID" value="NZ_AP019662.1"/>
</dbReference>
<keyword evidence="2" id="KW-1133">Transmembrane helix</keyword>
<feature type="transmembrane region" description="Helical" evidence="2">
    <location>
        <begin position="338"/>
        <end position="356"/>
    </location>
</feature>
<dbReference type="EMBL" id="BQFK01000001">
    <property type="protein sequence ID" value="GJJ42589.1"/>
    <property type="molecule type" value="Genomic_DNA"/>
</dbReference>
<dbReference type="AlphaFoldDB" id="A0ABD0BFP3"/>
<dbReference type="Proteomes" id="UP001205910">
    <property type="component" value="Unassembled WGS sequence"/>
</dbReference>
<dbReference type="Pfam" id="PF03806">
    <property type="entry name" value="ABG_transport"/>
    <property type="match status" value="2"/>
</dbReference>
<reference evidence="3 4" key="1">
    <citation type="submission" date="2021-11" db="EMBL/GenBank/DDBJ databases">
        <title>Whole genome sequences of diphtheriae toxin producing Corynebacterium ulcerans isolates from cats in Osaka, Japan.</title>
        <authorList>
            <person name="Umeda K."/>
            <person name="Hirai Y."/>
        </authorList>
    </citation>
    <scope>NUCLEOTIDE SEQUENCE [LARGE SCALE GENOMIC DNA]</scope>
    <source>
        <strain evidence="3 4">12109B-1</strain>
    </source>
</reference>
<feature type="transmembrane region" description="Helical" evidence="2">
    <location>
        <begin position="221"/>
        <end position="243"/>
    </location>
</feature>
<feature type="transmembrane region" description="Helical" evidence="2">
    <location>
        <begin position="37"/>
        <end position="55"/>
    </location>
</feature>
<evidence type="ECO:0000313" key="4">
    <source>
        <dbReference type="Proteomes" id="UP001205910"/>
    </source>
</evidence>
<keyword evidence="2" id="KW-0472">Membrane</keyword>
<evidence type="ECO:0000256" key="2">
    <source>
        <dbReference type="SAM" id="Phobius"/>
    </source>
</evidence>
<accession>A0ABD0BFP3</accession>
<gene>
    <name evidence="3" type="ORF">CULCOIPH005_07780</name>
</gene>
<feature type="transmembrane region" description="Helical" evidence="2">
    <location>
        <begin position="508"/>
        <end position="529"/>
    </location>
</feature>
<feature type="transmembrane region" description="Helical" evidence="2">
    <location>
        <begin position="443"/>
        <end position="459"/>
    </location>
</feature>
<evidence type="ECO:0000313" key="3">
    <source>
        <dbReference type="EMBL" id="GJJ42589.1"/>
    </source>
</evidence>
<proteinExistence type="predicted"/>
<dbReference type="InterPro" id="IPR004697">
    <property type="entry name" value="AbgT"/>
</dbReference>
<comment type="caution">
    <text evidence="3">The sequence shown here is derived from an EMBL/GenBank/DDBJ whole genome shotgun (WGS) entry which is preliminary data.</text>
</comment>
<feature type="region of interest" description="Disordered" evidence="1">
    <location>
        <begin position="262"/>
        <end position="283"/>
    </location>
</feature>
<keyword evidence="2" id="KW-0812">Transmembrane</keyword>
<protein>
    <submittedName>
        <fullName evidence="3">Aminobenzoyl-glutamate transporter</fullName>
    </submittedName>
</protein>
<feature type="transmembrane region" description="Helical" evidence="2">
    <location>
        <begin position="297"/>
        <end position="318"/>
    </location>
</feature>
<feature type="transmembrane region" description="Helical" evidence="2">
    <location>
        <begin position="377"/>
        <end position="396"/>
    </location>
</feature>
<organism evidence="3 4">
    <name type="scientific">Corynebacterium ulcerans</name>
    <dbReference type="NCBI Taxonomy" id="65058"/>
    <lineage>
        <taxon>Bacteria</taxon>
        <taxon>Bacillati</taxon>
        <taxon>Actinomycetota</taxon>
        <taxon>Actinomycetes</taxon>
        <taxon>Mycobacteriales</taxon>
        <taxon>Corynebacteriaceae</taxon>
        <taxon>Corynebacterium</taxon>
    </lineage>
</organism>
<feature type="transmembrane region" description="Helical" evidence="2">
    <location>
        <begin position="479"/>
        <end position="496"/>
    </location>
</feature>
<feature type="transmembrane region" description="Helical" evidence="2">
    <location>
        <begin position="171"/>
        <end position="193"/>
    </location>
</feature>
<feature type="transmembrane region" description="Helical" evidence="2">
    <location>
        <begin position="416"/>
        <end position="436"/>
    </location>
</feature>
<feature type="transmembrane region" description="Helical" evidence="2">
    <location>
        <begin position="133"/>
        <end position="159"/>
    </location>
</feature>